<dbReference type="PANTHER" id="PTHR43214">
    <property type="entry name" value="TWO-COMPONENT RESPONSE REGULATOR"/>
    <property type="match status" value="1"/>
</dbReference>
<dbReference type="InterPro" id="IPR016032">
    <property type="entry name" value="Sig_transdc_resp-reg_C-effctor"/>
</dbReference>
<keyword evidence="1 5" id="KW-0597">Phosphoprotein</keyword>
<feature type="modified residue" description="4-aspartylphosphate" evidence="5">
    <location>
        <position position="52"/>
    </location>
</feature>
<organism evidence="8 9">
    <name type="scientific">Catellatospora bangladeshensis</name>
    <dbReference type="NCBI Taxonomy" id="310355"/>
    <lineage>
        <taxon>Bacteria</taxon>
        <taxon>Bacillati</taxon>
        <taxon>Actinomycetota</taxon>
        <taxon>Actinomycetes</taxon>
        <taxon>Micromonosporales</taxon>
        <taxon>Micromonosporaceae</taxon>
        <taxon>Catellatospora</taxon>
    </lineage>
</organism>
<evidence type="ECO:0000256" key="4">
    <source>
        <dbReference type="ARBA" id="ARBA00023163"/>
    </source>
</evidence>
<name>A0A8J3JJX2_9ACTN</name>
<keyword evidence="3 8" id="KW-0238">DNA-binding</keyword>
<evidence type="ECO:0000313" key="8">
    <source>
        <dbReference type="EMBL" id="GIF82036.1"/>
    </source>
</evidence>
<evidence type="ECO:0000259" key="6">
    <source>
        <dbReference type="PROSITE" id="PS50043"/>
    </source>
</evidence>
<reference evidence="8 9" key="1">
    <citation type="submission" date="2021-01" db="EMBL/GenBank/DDBJ databases">
        <title>Whole genome shotgun sequence of Catellatospora bangladeshensis NBRC 107357.</title>
        <authorList>
            <person name="Komaki H."/>
            <person name="Tamura T."/>
        </authorList>
    </citation>
    <scope>NUCLEOTIDE SEQUENCE [LARGE SCALE GENOMIC DNA]</scope>
    <source>
        <strain evidence="8 9">NBRC 107357</strain>
    </source>
</reference>
<dbReference type="SMART" id="SM00421">
    <property type="entry name" value="HTH_LUXR"/>
    <property type="match status" value="1"/>
</dbReference>
<dbReference type="CDD" id="cd06170">
    <property type="entry name" value="LuxR_C_like"/>
    <property type="match status" value="1"/>
</dbReference>
<dbReference type="GO" id="GO:0006355">
    <property type="term" value="P:regulation of DNA-templated transcription"/>
    <property type="evidence" value="ECO:0007669"/>
    <property type="project" value="InterPro"/>
</dbReference>
<sequence length="215" mass="23548">MRVTVVDDSVIVREGLRRLLESEGHHVVDTLAHPGTVAAAVAERTPDAVVLDIRMPPTFTDEGLHTAAALRREHPGLAVLVLSQHAVPEYATRLLDGGARATGYLLKDRILEPWQLSQTLARLAEGGCVVDPDVVGDLLATRRNTDRLSCLTEREHDVLRLMAEGLSDKGIAQRLFVSANTVGTHVQRIFRKLDLPDGVEDNRRVLAVLALLQAR</sequence>
<dbReference type="InterPro" id="IPR039420">
    <property type="entry name" value="WalR-like"/>
</dbReference>
<keyword evidence="4" id="KW-0804">Transcription</keyword>
<dbReference type="Proteomes" id="UP000601223">
    <property type="component" value="Unassembled WGS sequence"/>
</dbReference>
<dbReference type="InterPro" id="IPR001789">
    <property type="entry name" value="Sig_transdc_resp-reg_receiver"/>
</dbReference>
<dbReference type="Gene3D" id="1.10.10.10">
    <property type="entry name" value="Winged helix-like DNA-binding domain superfamily/Winged helix DNA-binding domain"/>
    <property type="match status" value="1"/>
</dbReference>
<keyword evidence="2" id="KW-0805">Transcription regulation</keyword>
<dbReference type="InterPro" id="IPR000792">
    <property type="entry name" value="Tscrpt_reg_LuxR_C"/>
</dbReference>
<dbReference type="SUPFAM" id="SSF52172">
    <property type="entry name" value="CheY-like"/>
    <property type="match status" value="1"/>
</dbReference>
<evidence type="ECO:0000259" key="7">
    <source>
        <dbReference type="PROSITE" id="PS50110"/>
    </source>
</evidence>
<evidence type="ECO:0000256" key="1">
    <source>
        <dbReference type="ARBA" id="ARBA00022553"/>
    </source>
</evidence>
<dbReference type="GO" id="GO:0003677">
    <property type="term" value="F:DNA binding"/>
    <property type="evidence" value="ECO:0007669"/>
    <property type="project" value="UniProtKB-KW"/>
</dbReference>
<dbReference type="PRINTS" id="PR00038">
    <property type="entry name" value="HTHLUXR"/>
</dbReference>
<dbReference type="InterPro" id="IPR011006">
    <property type="entry name" value="CheY-like_superfamily"/>
</dbReference>
<dbReference type="AlphaFoldDB" id="A0A8J3JJX2"/>
<protein>
    <submittedName>
        <fullName evidence="8">DNA-binding response regulator</fullName>
    </submittedName>
</protein>
<dbReference type="Pfam" id="PF00196">
    <property type="entry name" value="GerE"/>
    <property type="match status" value="1"/>
</dbReference>
<proteinExistence type="predicted"/>
<comment type="caution">
    <text evidence="8">The sequence shown here is derived from an EMBL/GenBank/DDBJ whole genome shotgun (WGS) entry which is preliminary data.</text>
</comment>
<dbReference type="SMART" id="SM00448">
    <property type="entry name" value="REC"/>
    <property type="match status" value="1"/>
</dbReference>
<dbReference type="GO" id="GO:0000160">
    <property type="term" value="P:phosphorelay signal transduction system"/>
    <property type="evidence" value="ECO:0007669"/>
    <property type="project" value="InterPro"/>
</dbReference>
<keyword evidence="9" id="KW-1185">Reference proteome</keyword>
<evidence type="ECO:0000256" key="2">
    <source>
        <dbReference type="ARBA" id="ARBA00023015"/>
    </source>
</evidence>
<dbReference type="InterPro" id="IPR058245">
    <property type="entry name" value="NreC/VraR/RcsB-like_REC"/>
</dbReference>
<dbReference type="EMBL" id="BONF01000017">
    <property type="protein sequence ID" value="GIF82036.1"/>
    <property type="molecule type" value="Genomic_DNA"/>
</dbReference>
<dbReference type="Gene3D" id="3.40.50.2300">
    <property type="match status" value="1"/>
</dbReference>
<gene>
    <name evidence="8" type="ORF">Cba03nite_33850</name>
</gene>
<feature type="domain" description="Response regulatory" evidence="7">
    <location>
        <begin position="2"/>
        <end position="122"/>
    </location>
</feature>
<dbReference type="InterPro" id="IPR036388">
    <property type="entry name" value="WH-like_DNA-bd_sf"/>
</dbReference>
<dbReference type="CDD" id="cd17535">
    <property type="entry name" value="REC_NarL-like"/>
    <property type="match status" value="1"/>
</dbReference>
<dbReference type="PROSITE" id="PS50110">
    <property type="entry name" value="RESPONSE_REGULATORY"/>
    <property type="match status" value="1"/>
</dbReference>
<evidence type="ECO:0000313" key="9">
    <source>
        <dbReference type="Proteomes" id="UP000601223"/>
    </source>
</evidence>
<evidence type="ECO:0000256" key="3">
    <source>
        <dbReference type="ARBA" id="ARBA00023125"/>
    </source>
</evidence>
<dbReference type="Pfam" id="PF00072">
    <property type="entry name" value="Response_reg"/>
    <property type="match status" value="1"/>
</dbReference>
<dbReference type="RefSeq" id="WP_203746794.1">
    <property type="nucleotide sequence ID" value="NZ_BONF01000017.1"/>
</dbReference>
<dbReference type="PROSITE" id="PS50043">
    <property type="entry name" value="HTH_LUXR_2"/>
    <property type="match status" value="1"/>
</dbReference>
<feature type="domain" description="HTH luxR-type" evidence="6">
    <location>
        <begin position="144"/>
        <end position="214"/>
    </location>
</feature>
<accession>A0A8J3JJX2</accession>
<dbReference type="PANTHER" id="PTHR43214:SF24">
    <property type="entry name" value="TRANSCRIPTIONAL REGULATORY PROTEIN NARL-RELATED"/>
    <property type="match status" value="1"/>
</dbReference>
<evidence type="ECO:0000256" key="5">
    <source>
        <dbReference type="PROSITE-ProRule" id="PRU00169"/>
    </source>
</evidence>
<dbReference type="SUPFAM" id="SSF46894">
    <property type="entry name" value="C-terminal effector domain of the bipartite response regulators"/>
    <property type="match status" value="1"/>
</dbReference>